<feature type="transmembrane region" description="Helical" evidence="1">
    <location>
        <begin position="69"/>
        <end position="90"/>
    </location>
</feature>
<keyword evidence="1" id="KW-0472">Membrane</keyword>
<proteinExistence type="predicted"/>
<keyword evidence="4" id="KW-1185">Reference proteome</keyword>
<sequence>MILNTLSFLGFMLFPSSLSTSYTSDGFCVSSPGSLFSSHYLCFYVDTITSILLYLFAKKYEKIHGIEKIIQTLPGILAHGLGHLALGYHYPPSSLIISDRSLLFRLLSSLGMSLFFYFMFLSVPNLSNQKLKIVPISIIYGVININFLPPTFSFTFVQSALLLTVGYFDMVNPDKPTFYNPWSILVNTPISFVGWLEALKCDEFVRAIGGHLIYDATIPLSVFVYGLYMVNTAPKSKSN</sequence>
<gene>
    <name evidence="3" type="ORF">TrLO_g1647</name>
</gene>
<keyword evidence="2" id="KW-0732">Signal</keyword>
<dbReference type="AlphaFoldDB" id="A0A9W7ABW1"/>
<feature type="transmembrane region" description="Helical" evidence="1">
    <location>
        <begin position="178"/>
        <end position="199"/>
    </location>
</feature>
<dbReference type="OrthoDB" id="194627at2759"/>
<keyword evidence="1" id="KW-0812">Transmembrane</keyword>
<name>A0A9W7ABW1_9STRA</name>
<feature type="chain" id="PRO_5040915104" evidence="2">
    <location>
        <begin position="20"/>
        <end position="239"/>
    </location>
</feature>
<reference evidence="4" key="1">
    <citation type="journal article" date="2023" name="Commun. Biol.">
        <title>Genome analysis of Parmales, the sister group of diatoms, reveals the evolutionary specialization of diatoms from phago-mixotrophs to photoautotrophs.</title>
        <authorList>
            <person name="Ban H."/>
            <person name="Sato S."/>
            <person name="Yoshikawa S."/>
            <person name="Yamada K."/>
            <person name="Nakamura Y."/>
            <person name="Ichinomiya M."/>
            <person name="Sato N."/>
            <person name="Blanc-Mathieu R."/>
            <person name="Endo H."/>
            <person name="Kuwata A."/>
            <person name="Ogata H."/>
        </authorList>
    </citation>
    <scope>NUCLEOTIDE SEQUENCE [LARGE SCALE GENOMIC DNA]</scope>
    <source>
        <strain evidence="4">NIES 3700</strain>
    </source>
</reference>
<evidence type="ECO:0000313" key="4">
    <source>
        <dbReference type="Proteomes" id="UP001165122"/>
    </source>
</evidence>
<feature type="transmembrane region" description="Helical" evidence="1">
    <location>
        <begin position="35"/>
        <end position="57"/>
    </location>
</feature>
<evidence type="ECO:0000313" key="3">
    <source>
        <dbReference type="EMBL" id="GMH67496.1"/>
    </source>
</evidence>
<comment type="caution">
    <text evidence="3">The sequence shown here is derived from an EMBL/GenBank/DDBJ whole genome shotgun (WGS) entry which is preliminary data.</text>
</comment>
<dbReference type="EMBL" id="BRXW01000574">
    <property type="protein sequence ID" value="GMH67496.1"/>
    <property type="molecule type" value="Genomic_DNA"/>
</dbReference>
<accession>A0A9W7ABW1</accession>
<keyword evidence="1" id="KW-1133">Transmembrane helix</keyword>
<dbReference type="Proteomes" id="UP001165122">
    <property type="component" value="Unassembled WGS sequence"/>
</dbReference>
<protein>
    <submittedName>
        <fullName evidence="3">Uncharacterized protein</fullName>
    </submittedName>
</protein>
<evidence type="ECO:0000256" key="1">
    <source>
        <dbReference type="SAM" id="Phobius"/>
    </source>
</evidence>
<feature type="signal peptide" evidence="2">
    <location>
        <begin position="1"/>
        <end position="19"/>
    </location>
</feature>
<feature type="transmembrane region" description="Helical" evidence="1">
    <location>
        <begin position="133"/>
        <end position="158"/>
    </location>
</feature>
<evidence type="ECO:0000256" key="2">
    <source>
        <dbReference type="SAM" id="SignalP"/>
    </source>
</evidence>
<feature type="transmembrane region" description="Helical" evidence="1">
    <location>
        <begin position="211"/>
        <end position="230"/>
    </location>
</feature>
<feature type="transmembrane region" description="Helical" evidence="1">
    <location>
        <begin position="102"/>
        <end position="121"/>
    </location>
</feature>
<organism evidence="3 4">
    <name type="scientific">Triparma laevis f. longispina</name>
    <dbReference type="NCBI Taxonomy" id="1714387"/>
    <lineage>
        <taxon>Eukaryota</taxon>
        <taxon>Sar</taxon>
        <taxon>Stramenopiles</taxon>
        <taxon>Ochrophyta</taxon>
        <taxon>Bolidophyceae</taxon>
        <taxon>Parmales</taxon>
        <taxon>Triparmaceae</taxon>
        <taxon>Triparma</taxon>
    </lineage>
</organism>